<dbReference type="GO" id="GO:0042176">
    <property type="term" value="P:regulation of protein catabolic process"/>
    <property type="evidence" value="ECO:0007669"/>
    <property type="project" value="InterPro"/>
</dbReference>
<accession>A0A225W2N4</accession>
<evidence type="ECO:0000256" key="1">
    <source>
        <dbReference type="ARBA" id="ARBA00007912"/>
    </source>
</evidence>
<dbReference type="Pfam" id="PF25573">
    <property type="entry name" value="TPR_PSMD3_N"/>
    <property type="match status" value="1"/>
</dbReference>
<reference evidence="6" key="1">
    <citation type="submission" date="2017-03" db="EMBL/GenBank/DDBJ databases">
        <title>Phytopthora megakarya and P. palmivora, two closely related causual agents of cacao black pod achieved similar genome size and gene model numbers by different mechanisms.</title>
        <authorList>
            <person name="Ali S."/>
            <person name="Shao J."/>
            <person name="Larry D.J."/>
            <person name="Kronmiller B."/>
            <person name="Shen D."/>
            <person name="Strem M.D."/>
            <person name="Melnick R.L."/>
            <person name="Guiltinan M.J."/>
            <person name="Tyler B.M."/>
            <person name="Meinhardt L.W."/>
            <person name="Bailey B.A."/>
        </authorList>
    </citation>
    <scope>NUCLEOTIDE SEQUENCE [LARGE SCALE GENOMIC DNA]</scope>
    <source>
        <strain evidence="6">zdho120</strain>
    </source>
</reference>
<dbReference type="AlphaFoldDB" id="A0A225W2N4"/>
<dbReference type="PANTHER" id="PTHR10758">
    <property type="entry name" value="26S PROTEASOME NON-ATPASE REGULATORY SUBUNIT 3/COP9 SIGNALOSOME COMPLEX SUBUNIT 3"/>
    <property type="match status" value="1"/>
</dbReference>
<dbReference type="GO" id="GO:0030234">
    <property type="term" value="F:enzyme regulator activity"/>
    <property type="evidence" value="ECO:0007669"/>
    <property type="project" value="InterPro"/>
</dbReference>
<evidence type="ECO:0000313" key="6">
    <source>
        <dbReference type="Proteomes" id="UP000198211"/>
    </source>
</evidence>
<keyword evidence="2 5" id="KW-0647">Proteasome</keyword>
<dbReference type="SUPFAM" id="SSF46785">
    <property type="entry name" value="Winged helix' DNA-binding domain"/>
    <property type="match status" value="1"/>
</dbReference>
<protein>
    <submittedName>
        <fullName evidence="5">26S proteasome non-ATPase regulatory protein</fullName>
    </submittedName>
</protein>
<evidence type="ECO:0000313" key="5">
    <source>
        <dbReference type="EMBL" id="OWZ11458.1"/>
    </source>
</evidence>
<dbReference type="SMART" id="SM00753">
    <property type="entry name" value="PAM"/>
    <property type="match status" value="1"/>
</dbReference>
<dbReference type="Pfam" id="PF01399">
    <property type="entry name" value="PCI"/>
    <property type="match status" value="1"/>
</dbReference>
<dbReference type="InterPro" id="IPR000717">
    <property type="entry name" value="PCI_dom"/>
</dbReference>
<dbReference type="EMBL" id="NBNE01002120">
    <property type="protein sequence ID" value="OWZ11458.1"/>
    <property type="molecule type" value="Genomic_DNA"/>
</dbReference>
<proteinExistence type="inferred from homology"/>
<comment type="similarity">
    <text evidence="1">Belongs to the proteasome subunit S3 family.</text>
</comment>
<sequence length="544" mass="61956">MSAQSTFSQTPAYKARLSSAKEVSADEALVYEELKRTVTLLESVVKTNAKEKIPRILRTTSKLRKTLSVAQLQQAVEQLLPSQNVSKPVLLALLTKIEAKAQAAAAEARAVAPKDEDVEMKDASPEVETFSAPVPVVLPVVDLIEVEIYLFLYVLAALMKYKLAQEALDTADKVVARCQQFNRRTLDLFQAKVFTYYSNIHEQFGHDLPAIRNTLLSAHRTSCLRYDESGQATLINLLLRNYLKDNLYEQAYKFVSKTTFPETVSNNQFVRYLYYVGKIQAVQLEYTESYMKLMQSIRKAPANTAFGFRRTVYKLAIIVQLLMGEVPERNVFNQDELRKALAPYLQLTNAVRVGNLEDFNVVLSQHGAVFKADNTYTLILRLRHNVIKTGLRKIAVFKADNTYTLILRLRHNVIKTGLRKISTSYSRILFTDICEKLALENAQNAEFVCAKAIRDGVIDAVIDHENGWLQLKETVNVYTTNDPQTAFQRRITFCLDVHNEAVKAMRYPPDAYKKDLESAEERLEREKQEEELAKEIEDEMDEGL</sequence>
<evidence type="ECO:0000259" key="4">
    <source>
        <dbReference type="PROSITE" id="PS50250"/>
    </source>
</evidence>
<organism evidence="5 6">
    <name type="scientific">Phytophthora megakarya</name>
    <dbReference type="NCBI Taxonomy" id="4795"/>
    <lineage>
        <taxon>Eukaryota</taxon>
        <taxon>Sar</taxon>
        <taxon>Stramenopiles</taxon>
        <taxon>Oomycota</taxon>
        <taxon>Peronosporomycetes</taxon>
        <taxon>Peronosporales</taxon>
        <taxon>Peronosporaceae</taxon>
        <taxon>Phytophthora</taxon>
    </lineage>
</organism>
<dbReference type="InterPro" id="IPR057985">
    <property type="entry name" value="TPR_PSMD3_N"/>
</dbReference>
<dbReference type="Proteomes" id="UP000198211">
    <property type="component" value="Unassembled WGS sequence"/>
</dbReference>
<dbReference type="SMART" id="SM00088">
    <property type="entry name" value="PINT"/>
    <property type="match status" value="1"/>
</dbReference>
<feature type="domain" description="PCI" evidence="4">
    <location>
        <begin position="270"/>
        <end position="476"/>
    </location>
</feature>
<dbReference type="PROSITE" id="PS50250">
    <property type="entry name" value="PCI"/>
    <property type="match status" value="1"/>
</dbReference>
<dbReference type="Pfam" id="PF08375">
    <property type="entry name" value="Rpn3_C"/>
    <property type="match status" value="1"/>
</dbReference>
<dbReference type="STRING" id="4795.A0A225W2N4"/>
<dbReference type="GO" id="GO:0008541">
    <property type="term" value="C:proteasome regulatory particle, lid subcomplex"/>
    <property type="evidence" value="ECO:0007669"/>
    <property type="project" value="TreeGrafter"/>
</dbReference>
<evidence type="ECO:0000256" key="2">
    <source>
        <dbReference type="ARBA" id="ARBA00022942"/>
    </source>
</evidence>
<evidence type="ECO:0000256" key="3">
    <source>
        <dbReference type="SAM" id="MobiDB-lite"/>
    </source>
</evidence>
<keyword evidence="6" id="KW-1185">Reference proteome</keyword>
<gene>
    <name evidence="5" type="ORF">PHMEG_00015518</name>
</gene>
<comment type="caution">
    <text evidence="5">The sequence shown here is derived from an EMBL/GenBank/DDBJ whole genome shotgun (WGS) entry which is preliminary data.</text>
</comment>
<name>A0A225W2N4_9STRA</name>
<dbReference type="PANTHER" id="PTHR10758:SF2">
    <property type="entry name" value="26S PROTEASOME NON-ATPASE REGULATORY SUBUNIT 3"/>
    <property type="match status" value="1"/>
</dbReference>
<dbReference type="GO" id="GO:0006511">
    <property type="term" value="P:ubiquitin-dependent protein catabolic process"/>
    <property type="evidence" value="ECO:0007669"/>
    <property type="project" value="TreeGrafter"/>
</dbReference>
<feature type="compositionally biased region" description="Basic and acidic residues" evidence="3">
    <location>
        <begin position="516"/>
        <end position="535"/>
    </location>
</feature>
<dbReference type="OrthoDB" id="1713558at2759"/>
<dbReference type="InterPro" id="IPR050756">
    <property type="entry name" value="CSN3"/>
</dbReference>
<feature type="region of interest" description="Disordered" evidence="3">
    <location>
        <begin position="516"/>
        <end position="544"/>
    </location>
</feature>
<dbReference type="InterPro" id="IPR013586">
    <property type="entry name" value="PSMD3_C"/>
</dbReference>
<dbReference type="InterPro" id="IPR036390">
    <property type="entry name" value="WH_DNA-bd_sf"/>
</dbReference>